<dbReference type="Gene3D" id="2.30.30.240">
    <property type="entry name" value="PRC-barrel domain"/>
    <property type="match status" value="1"/>
</dbReference>
<dbReference type="EMBL" id="CP065959">
    <property type="protein sequence ID" value="QQC92178.1"/>
    <property type="molecule type" value="Genomic_DNA"/>
</dbReference>
<dbReference type="SUPFAM" id="SSF50346">
    <property type="entry name" value="PRC-barrel domain"/>
    <property type="match status" value="1"/>
</dbReference>
<proteinExistence type="predicted"/>
<accession>A0A7T4U0V0</accession>
<protein>
    <submittedName>
        <fullName evidence="2">PRC-barrel domain-containing protein</fullName>
    </submittedName>
</protein>
<dbReference type="AlphaFoldDB" id="A0A7T4U0V0"/>
<evidence type="ECO:0000313" key="3">
    <source>
        <dbReference type="Proteomes" id="UP000596130"/>
    </source>
</evidence>
<gene>
    <name evidence="2" type="ORF">I8755_30100</name>
</gene>
<dbReference type="InterPro" id="IPR027275">
    <property type="entry name" value="PRC-brl_dom"/>
</dbReference>
<evidence type="ECO:0000313" key="2">
    <source>
        <dbReference type="EMBL" id="QQC92178.1"/>
    </source>
</evidence>
<name>A0A7T4U0V0_9ACTN</name>
<organism evidence="2 3">
    <name type="scientific">Streptomyces alfalfae</name>
    <dbReference type="NCBI Taxonomy" id="1642299"/>
    <lineage>
        <taxon>Bacteria</taxon>
        <taxon>Bacillati</taxon>
        <taxon>Actinomycetota</taxon>
        <taxon>Actinomycetes</taxon>
        <taxon>Kitasatosporales</taxon>
        <taxon>Streptomycetaceae</taxon>
        <taxon>Streptomyces</taxon>
    </lineage>
</organism>
<dbReference type="InterPro" id="IPR011033">
    <property type="entry name" value="PRC_barrel-like_sf"/>
</dbReference>
<dbReference type="RefSeq" id="WP_198504018.1">
    <property type="nucleotide sequence ID" value="NZ_CP065959.1"/>
</dbReference>
<reference evidence="2 3" key="1">
    <citation type="submission" date="2020-12" db="EMBL/GenBank/DDBJ databases">
        <title>Identification and biosynthesis of polyene macrolides produced by Streptomyces alfalfae Men-myco-93-63.</title>
        <authorList>
            <person name="Liu D."/>
            <person name="Li Y."/>
            <person name="Liu L."/>
            <person name="Han X."/>
            <person name="Shen F."/>
        </authorList>
    </citation>
    <scope>NUCLEOTIDE SEQUENCE [LARGE SCALE GENOMIC DNA]</scope>
    <source>
        <strain evidence="2 3">Men-myco-93-63</strain>
    </source>
</reference>
<feature type="domain" description="PRC-barrel" evidence="1">
    <location>
        <begin position="3"/>
        <end position="65"/>
    </location>
</feature>
<dbReference type="Proteomes" id="UP000596130">
    <property type="component" value="Chromosome"/>
</dbReference>
<sequence length="144" mass="14528">MLLSQTVGRPVVSSADASRVGTVAGLVVDPEAGRITALRLEDTKVGGDVIAWEDVHAVGPDAVVVATAAAARFTAADSAGDQQLLGQRLLTELGASAGTLADITFDPASGLLDTLHTSRGDRIPGRLLLGCGSYAVVVRVAAAP</sequence>
<dbReference type="Pfam" id="PF05239">
    <property type="entry name" value="PRC"/>
    <property type="match status" value="1"/>
</dbReference>
<evidence type="ECO:0000259" key="1">
    <source>
        <dbReference type="Pfam" id="PF05239"/>
    </source>
</evidence>